<protein>
    <submittedName>
        <fullName evidence="2">Uncharacterized protein</fullName>
    </submittedName>
</protein>
<sequence>MILTTKETHWVKDRLNWYDIPFQEIYDEIADHILTGIEELRKEGNLQDIKIVYQQVVDEHFGGFMGIEKLAKEQEKAYKKNIGRLIWQNFKAMFTWQTFGFLTIMFIVGFYLPPVKIVAAILFGGLAILSFYLWFYAHWLTRNNRIQKGKRSLSDVFISKQGYVPIVVLNSIINLPNLYNFLFNGEDYQYKLVAVHPAAMTTVFAFTLIYCLACIRSCEHEFKSSRTA</sequence>
<keyword evidence="1" id="KW-1133">Transmembrane helix</keyword>
<feature type="transmembrane region" description="Helical" evidence="1">
    <location>
        <begin position="94"/>
        <end position="112"/>
    </location>
</feature>
<evidence type="ECO:0000256" key="1">
    <source>
        <dbReference type="SAM" id="Phobius"/>
    </source>
</evidence>
<feature type="transmembrane region" description="Helical" evidence="1">
    <location>
        <begin position="162"/>
        <end position="182"/>
    </location>
</feature>
<evidence type="ECO:0000313" key="2">
    <source>
        <dbReference type="EMBL" id="GGI50172.1"/>
    </source>
</evidence>
<dbReference type="EMBL" id="BMDO01000003">
    <property type="protein sequence ID" value="GGI50172.1"/>
    <property type="molecule type" value="Genomic_DNA"/>
</dbReference>
<organism evidence="2 3">
    <name type="scientific">Mucilaginibacter galii</name>
    <dbReference type="NCBI Taxonomy" id="2005073"/>
    <lineage>
        <taxon>Bacteria</taxon>
        <taxon>Pseudomonadati</taxon>
        <taxon>Bacteroidota</taxon>
        <taxon>Sphingobacteriia</taxon>
        <taxon>Sphingobacteriales</taxon>
        <taxon>Sphingobacteriaceae</taxon>
        <taxon>Mucilaginibacter</taxon>
    </lineage>
</organism>
<keyword evidence="1" id="KW-0812">Transmembrane</keyword>
<proteinExistence type="predicted"/>
<feature type="transmembrane region" description="Helical" evidence="1">
    <location>
        <begin position="194"/>
        <end position="215"/>
    </location>
</feature>
<evidence type="ECO:0000313" key="3">
    <source>
        <dbReference type="Proteomes" id="UP000662074"/>
    </source>
</evidence>
<reference evidence="2" key="1">
    <citation type="journal article" date="2014" name="Int. J. Syst. Evol. Microbiol.">
        <title>Complete genome sequence of Corynebacterium casei LMG S-19264T (=DSM 44701T), isolated from a smear-ripened cheese.</title>
        <authorList>
            <consortium name="US DOE Joint Genome Institute (JGI-PGF)"/>
            <person name="Walter F."/>
            <person name="Albersmeier A."/>
            <person name="Kalinowski J."/>
            <person name="Ruckert C."/>
        </authorList>
    </citation>
    <scope>NUCLEOTIDE SEQUENCE</scope>
    <source>
        <strain evidence="2">CCM 8711</strain>
    </source>
</reference>
<name>A0A917J8N7_9SPHI</name>
<gene>
    <name evidence="2" type="ORF">GCM10011425_13840</name>
</gene>
<accession>A0A917J8N7</accession>
<keyword evidence="3" id="KW-1185">Reference proteome</keyword>
<keyword evidence="1" id="KW-0472">Membrane</keyword>
<dbReference type="Proteomes" id="UP000662074">
    <property type="component" value="Unassembled WGS sequence"/>
</dbReference>
<feature type="transmembrane region" description="Helical" evidence="1">
    <location>
        <begin position="118"/>
        <end position="141"/>
    </location>
</feature>
<reference evidence="2" key="2">
    <citation type="submission" date="2020-09" db="EMBL/GenBank/DDBJ databases">
        <authorList>
            <person name="Sun Q."/>
            <person name="Sedlacek I."/>
        </authorList>
    </citation>
    <scope>NUCLEOTIDE SEQUENCE</scope>
    <source>
        <strain evidence="2">CCM 8711</strain>
    </source>
</reference>
<dbReference type="RefSeq" id="WP_188415131.1">
    <property type="nucleotide sequence ID" value="NZ_BMDO01000003.1"/>
</dbReference>
<dbReference type="AlphaFoldDB" id="A0A917J8N7"/>
<comment type="caution">
    <text evidence="2">The sequence shown here is derived from an EMBL/GenBank/DDBJ whole genome shotgun (WGS) entry which is preliminary data.</text>
</comment>